<reference evidence="2" key="1">
    <citation type="journal article" date="2017" name="Cell">
        <title>Insights into land plant evolution garnered from the Marchantia polymorpha genome.</title>
        <authorList>
            <person name="Bowman J.L."/>
            <person name="Kohchi T."/>
            <person name="Yamato K.T."/>
            <person name="Jenkins J."/>
            <person name="Shu S."/>
            <person name="Ishizaki K."/>
            <person name="Yamaoka S."/>
            <person name="Nishihama R."/>
            <person name="Nakamura Y."/>
            <person name="Berger F."/>
            <person name="Adam C."/>
            <person name="Aki S.S."/>
            <person name="Althoff F."/>
            <person name="Araki T."/>
            <person name="Arteaga-Vazquez M.A."/>
            <person name="Balasubrmanian S."/>
            <person name="Barry K."/>
            <person name="Bauer D."/>
            <person name="Boehm C.R."/>
            <person name="Briginshaw L."/>
            <person name="Caballero-Perez J."/>
            <person name="Catarino B."/>
            <person name="Chen F."/>
            <person name="Chiyoda S."/>
            <person name="Chovatia M."/>
            <person name="Davies K.M."/>
            <person name="Delmans M."/>
            <person name="Demura T."/>
            <person name="Dierschke T."/>
            <person name="Dolan L."/>
            <person name="Dorantes-Acosta A.E."/>
            <person name="Eklund D.M."/>
            <person name="Florent S.N."/>
            <person name="Flores-Sandoval E."/>
            <person name="Fujiyama A."/>
            <person name="Fukuzawa H."/>
            <person name="Galik B."/>
            <person name="Grimanelli D."/>
            <person name="Grimwood J."/>
            <person name="Grossniklaus U."/>
            <person name="Hamada T."/>
            <person name="Haseloff J."/>
            <person name="Hetherington A.J."/>
            <person name="Higo A."/>
            <person name="Hirakawa Y."/>
            <person name="Hundley H.N."/>
            <person name="Ikeda Y."/>
            <person name="Inoue K."/>
            <person name="Inoue S.I."/>
            <person name="Ishida S."/>
            <person name="Jia Q."/>
            <person name="Kakita M."/>
            <person name="Kanazawa T."/>
            <person name="Kawai Y."/>
            <person name="Kawashima T."/>
            <person name="Kennedy M."/>
            <person name="Kinose K."/>
            <person name="Kinoshita T."/>
            <person name="Kohara Y."/>
            <person name="Koide E."/>
            <person name="Komatsu K."/>
            <person name="Kopischke S."/>
            <person name="Kubo M."/>
            <person name="Kyozuka J."/>
            <person name="Lagercrantz U."/>
            <person name="Lin S.S."/>
            <person name="Lindquist E."/>
            <person name="Lipzen A.M."/>
            <person name="Lu C.W."/>
            <person name="De Luna E."/>
            <person name="Martienssen R.A."/>
            <person name="Minamino N."/>
            <person name="Mizutani M."/>
            <person name="Mizutani M."/>
            <person name="Mochizuki N."/>
            <person name="Monte I."/>
            <person name="Mosher R."/>
            <person name="Nagasaki H."/>
            <person name="Nakagami H."/>
            <person name="Naramoto S."/>
            <person name="Nishitani K."/>
            <person name="Ohtani M."/>
            <person name="Okamoto T."/>
            <person name="Okumura M."/>
            <person name="Phillips J."/>
            <person name="Pollak B."/>
            <person name="Reinders A."/>
            <person name="Rovekamp M."/>
            <person name="Sano R."/>
            <person name="Sawa S."/>
            <person name="Schmid M.W."/>
            <person name="Shirakawa M."/>
            <person name="Solano R."/>
            <person name="Spunde A."/>
            <person name="Suetsugu N."/>
            <person name="Sugano S."/>
            <person name="Sugiyama A."/>
            <person name="Sun R."/>
            <person name="Suzuki Y."/>
            <person name="Takenaka M."/>
            <person name="Takezawa D."/>
            <person name="Tomogane H."/>
            <person name="Tsuzuki M."/>
            <person name="Ueda T."/>
            <person name="Umeda M."/>
            <person name="Ward J.M."/>
            <person name="Watanabe Y."/>
            <person name="Yazaki K."/>
            <person name="Yokoyama R."/>
            <person name="Yoshitake Y."/>
            <person name="Yotsui I."/>
            <person name="Zachgo S."/>
            <person name="Schmutz J."/>
        </authorList>
    </citation>
    <scope>NUCLEOTIDE SEQUENCE [LARGE SCALE GENOMIC DNA]</scope>
    <source>
        <strain evidence="2">Tak-1</strain>
    </source>
</reference>
<dbReference type="AlphaFoldDB" id="A0A2R6WIH7"/>
<sequence length="153" mass="17864">MWPRQGSFRVEMGRMSFSTDEFARANSSEARLPASSRLRTKCRERDVQRDHFEDKCGYDCLFILSPHEPFLIRACRVPSCKLARHLQVLHPHPPRSTVHLKFCQHAAQGHIPSVYIGAHFTSEVMARFELPVEFKTQTTYYDETLILQFRVCH</sequence>
<dbReference type="EMBL" id="KZ772758">
    <property type="protein sequence ID" value="PTQ33668.1"/>
    <property type="molecule type" value="Genomic_DNA"/>
</dbReference>
<protein>
    <submittedName>
        <fullName evidence="1">Uncharacterized protein</fullName>
    </submittedName>
</protein>
<evidence type="ECO:0000313" key="2">
    <source>
        <dbReference type="Proteomes" id="UP000244005"/>
    </source>
</evidence>
<dbReference type="Gramene" id="Mp5g08030.1">
    <property type="protein sequence ID" value="Mp5g08030.1.cds1"/>
    <property type="gene ID" value="Mp5g08030"/>
</dbReference>
<accession>A0A2R6WIH7</accession>
<gene>
    <name evidence="1" type="ORF">MARPO_0086s0007</name>
</gene>
<name>A0A2R6WIH7_MARPO</name>
<keyword evidence="2" id="KW-1185">Reference proteome</keyword>
<dbReference type="Proteomes" id="UP000244005">
    <property type="component" value="Unassembled WGS sequence"/>
</dbReference>
<organism evidence="1 2">
    <name type="scientific">Marchantia polymorpha</name>
    <name type="common">Common liverwort</name>
    <name type="synonym">Marchantia aquatica</name>
    <dbReference type="NCBI Taxonomy" id="3197"/>
    <lineage>
        <taxon>Eukaryota</taxon>
        <taxon>Viridiplantae</taxon>
        <taxon>Streptophyta</taxon>
        <taxon>Embryophyta</taxon>
        <taxon>Marchantiophyta</taxon>
        <taxon>Marchantiopsida</taxon>
        <taxon>Marchantiidae</taxon>
        <taxon>Marchantiales</taxon>
        <taxon>Marchantiaceae</taxon>
        <taxon>Marchantia</taxon>
    </lineage>
</organism>
<evidence type="ECO:0000313" key="1">
    <source>
        <dbReference type="EMBL" id="PTQ33668.1"/>
    </source>
</evidence>
<proteinExistence type="predicted"/>